<name>A0A3B0SJ78_9ZZZZ</name>
<feature type="non-terminal residue" evidence="1">
    <location>
        <position position="1"/>
    </location>
</feature>
<reference evidence="1" key="1">
    <citation type="submission" date="2018-06" db="EMBL/GenBank/DDBJ databases">
        <authorList>
            <person name="Zhirakovskaya E."/>
        </authorList>
    </citation>
    <scope>NUCLEOTIDE SEQUENCE</scope>
</reference>
<evidence type="ECO:0000313" key="1">
    <source>
        <dbReference type="EMBL" id="VAW02452.1"/>
    </source>
</evidence>
<proteinExistence type="predicted"/>
<dbReference type="AlphaFoldDB" id="A0A3B0SJ78"/>
<gene>
    <name evidence="1" type="ORF">MNBD_ALPHA01-2364</name>
</gene>
<organism evidence="1">
    <name type="scientific">hydrothermal vent metagenome</name>
    <dbReference type="NCBI Taxonomy" id="652676"/>
    <lineage>
        <taxon>unclassified sequences</taxon>
        <taxon>metagenomes</taxon>
        <taxon>ecological metagenomes</taxon>
    </lineage>
</organism>
<sequence length="42" mass="4837">SLLDALNKDDKEILPLLIEFISITIDLEIAEYPNHNINIMQL</sequence>
<dbReference type="EMBL" id="UOEJ01000162">
    <property type="protein sequence ID" value="VAW02452.1"/>
    <property type="molecule type" value="Genomic_DNA"/>
</dbReference>
<accession>A0A3B0SJ78</accession>
<protein>
    <submittedName>
        <fullName evidence="1">Uncharacterized protein</fullName>
    </submittedName>
</protein>